<dbReference type="InterPro" id="IPR017144">
    <property type="entry name" value="Xaa-Arg_dipeptidase"/>
</dbReference>
<dbReference type="GO" id="GO:0071713">
    <property type="term" value="F:para-aminobenzoyl-glutamate hydrolase activity"/>
    <property type="evidence" value="ECO:0007669"/>
    <property type="project" value="TreeGrafter"/>
</dbReference>
<keyword evidence="3" id="KW-0378">Hydrolase</keyword>
<dbReference type="InterPro" id="IPR002933">
    <property type="entry name" value="Peptidase_M20"/>
</dbReference>
<protein>
    <recommendedName>
        <fullName evidence="1">Peptidase M20 domain-containing protein 2</fullName>
    </recommendedName>
</protein>
<evidence type="ECO:0000313" key="4">
    <source>
        <dbReference type="Proteomes" id="UP000283000"/>
    </source>
</evidence>
<evidence type="ECO:0000313" key="3">
    <source>
        <dbReference type="EMBL" id="AZT92009.1"/>
    </source>
</evidence>
<dbReference type="PANTHER" id="PTHR30575">
    <property type="entry name" value="PEPTIDASE M20"/>
    <property type="match status" value="1"/>
</dbReference>
<name>A0A3Q9NT61_BREAU</name>
<dbReference type="NCBIfam" id="TIGR01891">
    <property type="entry name" value="amidohydrolases"/>
    <property type="match status" value="1"/>
</dbReference>
<dbReference type="SUPFAM" id="SSF53187">
    <property type="entry name" value="Zn-dependent exopeptidases"/>
    <property type="match status" value="1"/>
</dbReference>
<dbReference type="Pfam" id="PF01546">
    <property type="entry name" value="Peptidase_M20"/>
    <property type="match status" value="1"/>
</dbReference>
<dbReference type="AlphaFoldDB" id="A0A3Q9NT61"/>
<dbReference type="InterPro" id="IPR017439">
    <property type="entry name" value="Amidohydrolase"/>
</dbReference>
<accession>A0A3Q9NT61</accession>
<dbReference type="Gene3D" id="3.30.70.360">
    <property type="match status" value="1"/>
</dbReference>
<reference evidence="3 4" key="1">
    <citation type="submission" date="2017-12" db="EMBL/GenBank/DDBJ databases">
        <authorList>
            <person name="Levesque S."/>
        </authorList>
    </citation>
    <scope>NUCLEOTIDE SEQUENCE [LARGE SCALE GENOMIC DNA]</scope>
    <source>
        <strain evidence="3 4">SMQ-1417</strain>
    </source>
</reference>
<dbReference type="RefSeq" id="WP_127362633.1">
    <property type="nucleotide sequence ID" value="NZ_CP025330.1"/>
</dbReference>
<gene>
    <name evidence="3" type="ORF">CXR23_01655</name>
</gene>
<dbReference type="PIRSF" id="PIRSF037226">
    <property type="entry name" value="Amidohydrolase_ACY1L2_prd"/>
    <property type="match status" value="1"/>
</dbReference>
<sequence length="397" mass="41620">MSQPTDVEQSTTPGAASVTIADQSVKDRIAARLAEVGPVLIGLSDSLHDDPELGWQEFRSSASVAGVLAAHGFTVEHPYLGLETAFRATFGTSDFTIGFLAEYDALPGLGHACGHNLISAMSVGGAIGLAAVADELGITVEVIGTPAEEGGGGKIELLERGAFTELDFALMAHPAPVDVAEAEPFAVTHWHVEYTGRAAHAAAYPERGINANDAFLVAQVALGLLRQQLPKTVRVHGVMTNGGEAPNAIPAKTEGRWYVRAESTDELLEVEKQVINCFEAGALATGASLSITPESKRYAEMRTDEEALESYRSNAIALGRNFDVDPVAATMNRASTDLGNVSQIVNAIHPYIGVGGDASNHQAAFAESCVGEEAERTLLDGATALAWTAADVSARRS</sequence>
<dbReference type="CDD" id="cd05672">
    <property type="entry name" value="M20_ACY1L2-like"/>
    <property type="match status" value="1"/>
</dbReference>
<dbReference type="EMBL" id="CP025330">
    <property type="protein sequence ID" value="AZT92009.1"/>
    <property type="molecule type" value="Genomic_DNA"/>
</dbReference>
<proteinExistence type="inferred from homology"/>
<dbReference type="InterPro" id="IPR052030">
    <property type="entry name" value="Peptidase_M20/M20A_hydrolases"/>
</dbReference>
<feature type="domain" description="Peptidase M20 dimerisation" evidence="2">
    <location>
        <begin position="189"/>
        <end position="281"/>
    </location>
</feature>
<dbReference type="GO" id="GO:0005737">
    <property type="term" value="C:cytoplasm"/>
    <property type="evidence" value="ECO:0007669"/>
    <property type="project" value="TreeGrafter"/>
</dbReference>
<dbReference type="GO" id="GO:0016805">
    <property type="term" value="F:dipeptidase activity"/>
    <property type="evidence" value="ECO:0007669"/>
    <property type="project" value="InterPro"/>
</dbReference>
<comment type="similarity">
    <text evidence="1">Belongs to the peptidase M20A family.</text>
</comment>
<dbReference type="PANTHER" id="PTHR30575:SF0">
    <property type="entry name" value="XAA-ARG DIPEPTIDASE"/>
    <property type="match status" value="1"/>
</dbReference>
<evidence type="ECO:0000259" key="2">
    <source>
        <dbReference type="Pfam" id="PF07687"/>
    </source>
</evidence>
<dbReference type="InterPro" id="IPR036264">
    <property type="entry name" value="Bact_exopeptidase_dim_dom"/>
</dbReference>
<dbReference type="Pfam" id="PF07687">
    <property type="entry name" value="M20_dimer"/>
    <property type="match status" value="1"/>
</dbReference>
<evidence type="ECO:0000256" key="1">
    <source>
        <dbReference type="PIRNR" id="PIRNR037226"/>
    </source>
</evidence>
<dbReference type="SUPFAM" id="SSF55031">
    <property type="entry name" value="Bacterial exopeptidase dimerisation domain"/>
    <property type="match status" value="1"/>
</dbReference>
<dbReference type="GO" id="GO:0046657">
    <property type="term" value="P:folic acid catabolic process"/>
    <property type="evidence" value="ECO:0007669"/>
    <property type="project" value="TreeGrafter"/>
</dbReference>
<dbReference type="InterPro" id="IPR011650">
    <property type="entry name" value="Peptidase_M20_dimer"/>
</dbReference>
<dbReference type="FunFam" id="3.30.70.360:FF:000004">
    <property type="entry name" value="Peptidase M20 domain-containing protein 2"/>
    <property type="match status" value="1"/>
</dbReference>
<organism evidence="3 4">
    <name type="scientific">Brevibacterium aurantiacum</name>
    <dbReference type="NCBI Taxonomy" id="273384"/>
    <lineage>
        <taxon>Bacteria</taxon>
        <taxon>Bacillati</taxon>
        <taxon>Actinomycetota</taxon>
        <taxon>Actinomycetes</taxon>
        <taxon>Micrococcales</taxon>
        <taxon>Brevibacteriaceae</taxon>
        <taxon>Brevibacterium</taxon>
    </lineage>
</organism>
<reference evidence="3 4" key="2">
    <citation type="submission" date="2019-01" db="EMBL/GenBank/DDBJ databases">
        <title>Comparative genomic analysis of Brevibacterium aurantiacum sheds light on its evolution and its adaptation to smear-ripened cheeses.</title>
        <authorList>
            <person name="Moineau S."/>
        </authorList>
    </citation>
    <scope>NUCLEOTIDE SEQUENCE [LARGE SCALE GENOMIC DNA]</scope>
    <source>
        <strain evidence="3 4">SMQ-1417</strain>
    </source>
</reference>
<dbReference type="Proteomes" id="UP000283000">
    <property type="component" value="Chromosome"/>
</dbReference>
<dbReference type="Gene3D" id="3.40.630.10">
    <property type="entry name" value="Zn peptidases"/>
    <property type="match status" value="1"/>
</dbReference>